<dbReference type="Pfam" id="PF03732">
    <property type="entry name" value="Retrotrans_gag"/>
    <property type="match status" value="1"/>
</dbReference>
<keyword evidence="3" id="KW-0695">RNA-directed DNA polymerase</keyword>
<organism evidence="3 4">
    <name type="scientific">Tanacetum coccineum</name>
    <dbReference type="NCBI Taxonomy" id="301880"/>
    <lineage>
        <taxon>Eukaryota</taxon>
        <taxon>Viridiplantae</taxon>
        <taxon>Streptophyta</taxon>
        <taxon>Embryophyta</taxon>
        <taxon>Tracheophyta</taxon>
        <taxon>Spermatophyta</taxon>
        <taxon>Magnoliopsida</taxon>
        <taxon>eudicotyledons</taxon>
        <taxon>Gunneridae</taxon>
        <taxon>Pentapetalae</taxon>
        <taxon>asterids</taxon>
        <taxon>campanulids</taxon>
        <taxon>Asterales</taxon>
        <taxon>Asteraceae</taxon>
        <taxon>Asteroideae</taxon>
        <taxon>Anthemideae</taxon>
        <taxon>Anthemidinae</taxon>
        <taxon>Tanacetum</taxon>
    </lineage>
</organism>
<dbReference type="GO" id="GO:0003964">
    <property type="term" value="F:RNA-directed DNA polymerase activity"/>
    <property type="evidence" value="ECO:0007669"/>
    <property type="project" value="UniProtKB-KW"/>
</dbReference>
<keyword evidence="3" id="KW-0808">Transferase</keyword>
<dbReference type="InterPro" id="IPR005162">
    <property type="entry name" value="Retrotrans_gag_dom"/>
</dbReference>
<evidence type="ECO:0000313" key="4">
    <source>
        <dbReference type="Proteomes" id="UP001151760"/>
    </source>
</evidence>
<keyword evidence="3" id="KW-0548">Nucleotidyltransferase</keyword>
<keyword evidence="4" id="KW-1185">Reference proteome</keyword>
<name>A0ABQ4ZD58_9ASTR</name>
<feature type="region of interest" description="Disordered" evidence="1">
    <location>
        <begin position="347"/>
        <end position="381"/>
    </location>
</feature>
<reference evidence="3" key="1">
    <citation type="journal article" date="2022" name="Int. J. Mol. Sci.">
        <title>Draft Genome of Tanacetum Coccineum: Genomic Comparison of Closely Related Tanacetum-Family Plants.</title>
        <authorList>
            <person name="Yamashiro T."/>
            <person name="Shiraishi A."/>
            <person name="Nakayama K."/>
            <person name="Satake H."/>
        </authorList>
    </citation>
    <scope>NUCLEOTIDE SEQUENCE</scope>
</reference>
<accession>A0ABQ4ZD58</accession>
<evidence type="ECO:0000256" key="1">
    <source>
        <dbReference type="SAM" id="MobiDB-lite"/>
    </source>
</evidence>
<reference evidence="3" key="2">
    <citation type="submission" date="2022-01" db="EMBL/GenBank/DDBJ databases">
        <authorList>
            <person name="Yamashiro T."/>
            <person name="Shiraishi A."/>
            <person name="Satake H."/>
            <person name="Nakayama K."/>
        </authorList>
    </citation>
    <scope>NUCLEOTIDE SEQUENCE</scope>
</reference>
<feature type="region of interest" description="Disordered" evidence="1">
    <location>
        <begin position="993"/>
        <end position="1023"/>
    </location>
</feature>
<protein>
    <submittedName>
        <fullName evidence="3">Reverse transcriptase domain-containing protein</fullName>
    </submittedName>
</protein>
<feature type="domain" description="Retrotransposon gag" evidence="2">
    <location>
        <begin position="121"/>
        <end position="213"/>
    </location>
</feature>
<dbReference type="InterPro" id="IPR021109">
    <property type="entry name" value="Peptidase_aspartic_dom_sf"/>
</dbReference>
<dbReference type="Proteomes" id="UP001151760">
    <property type="component" value="Unassembled WGS sequence"/>
</dbReference>
<evidence type="ECO:0000313" key="3">
    <source>
        <dbReference type="EMBL" id="GJS88134.1"/>
    </source>
</evidence>
<dbReference type="PANTHER" id="PTHR33067">
    <property type="entry name" value="RNA-DIRECTED DNA POLYMERASE-RELATED"/>
    <property type="match status" value="1"/>
</dbReference>
<sequence length="1174" mass="132051">MHTRSQTRNLHNQQHQAPPVVEQFNLEEPIENPDPLAPMDDNRTMAQLLEAPTAGYEDAIVVPEITADNFELKHGLLNLVQNKQFFGHDKEDPHAHIRYFNKITSTMKFPNVPSTSVKLMLFPFSLEGAARIWLEKEPPRSIQTWDDLVSKFINKFFPPSKTTNLRNEITRFQQRFDETFYEAWDRFNDLLRACPHHGFSELHQLDTFYNALNSNDQDSLNSAAGGNFLDKMPRDCLRIIESKSKVRNSRNKPVVAKVSSSTSTPGISSEVAELKDMVKALLLDKKKISPPTPVKGLGKLCILLRCAHSYQNLSTTGNVYRDNIQEYVSQAAAANYNQGNTGYRAPISNQIRPPGFPPNHNVQNQGNNQNRYNQNRGNFNQAPAYQSPVNQGQIYRPQVVQPPAYQAPAYQAPVPQTHGVSKTDFDSYVKANDAVMRNMQNQNQVLQTQGQNMQTQLNNLATSNQRLESMLGNFIKMNTASTSGTLPSNTVTNPKEDLKGITTRSGVAYKGPTIPITSSPKVMEREPEVTKDTMHPTNNGSTEDVQPPVVPVVHHESISEPANAPVSASRPNQKASIPFPSRRNDERRREKANDQIEKFYEIFRDLSFEISFTDALMLMPKFASTLKTLIGNKEKLSEMARTPLNENCSAVILNKLPKKLGDPGRFLIPCEFSGINTCNALADLGASINLMPYSVWKNLSLPELTPTCMTLELADRSISEPIGIAEDVYVTVGKFQFPADFVVVDFEPDPRVPLILGRSFLKTSRALIDVYEGEITLRVGREAITFNLDQTSRYTANYNHMTANRIDVIDMACEEYSQEVLGFSNVISSGNPTPYYDPIVSTTSPTLTPFGDSDFLLFEEADSFLAIEDDPTSPEVDPTYYDPDGDILLLEAILNSDPSPPPPNQGNYFPETRKDLKIYEANSSVNEPPEVELKDLPPHLEYAFLEGDDKLPVIIAKDLKNEEKAALIEVLKSHKRAIAWKLSDIKGINPEFMYPQNSQEKTTNRRSASKTEVNLKHPRRSSRKNENFWTPRLIYLRSLTVPGVRPLHLSTKEVGWGGHDRPSKNDEKDLIPTRLSQGGEVCIDYRKLKEATRKGPPFHILHGPNARKTRGKPYSIVSSTHLGYFQIPIDPNDQEKQRLLATIRNIWPIAACPIWLCQCTLARTQRCIMQSSTT</sequence>
<feature type="compositionally biased region" description="Low complexity" evidence="1">
    <location>
        <begin position="359"/>
        <end position="381"/>
    </location>
</feature>
<dbReference type="CDD" id="cd00303">
    <property type="entry name" value="retropepsin_like"/>
    <property type="match status" value="1"/>
</dbReference>
<dbReference type="PANTHER" id="PTHR33067:SF35">
    <property type="entry name" value="ASPARTIC PEPTIDASE DDI1-TYPE DOMAIN-CONTAINING PROTEIN"/>
    <property type="match status" value="1"/>
</dbReference>
<evidence type="ECO:0000259" key="2">
    <source>
        <dbReference type="Pfam" id="PF03732"/>
    </source>
</evidence>
<dbReference type="Pfam" id="PF13650">
    <property type="entry name" value="Asp_protease_2"/>
    <property type="match status" value="1"/>
</dbReference>
<proteinExistence type="predicted"/>
<feature type="region of interest" description="Disordered" evidence="1">
    <location>
        <begin position="556"/>
        <end position="590"/>
    </location>
</feature>
<dbReference type="EMBL" id="BQNB010011251">
    <property type="protein sequence ID" value="GJS88134.1"/>
    <property type="molecule type" value="Genomic_DNA"/>
</dbReference>
<comment type="caution">
    <text evidence="3">The sequence shown here is derived from an EMBL/GenBank/DDBJ whole genome shotgun (WGS) entry which is preliminary data.</text>
</comment>
<gene>
    <name evidence="3" type="ORF">Tco_0770770</name>
</gene>
<dbReference type="Gene3D" id="2.40.70.10">
    <property type="entry name" value="Acid Proteases"/>
    <property type="match status" value="1"/>
</dbReference>